<sequence length="599" mass="67707">MAASMEGEGDFGEDYYAMLNIDRQCTNAEIDAAYRRLTKIYHPDRHFEPIRKKKAENLFIKLKTAHNVLSDPNKRQIYDRFGVKGLQVEGLELMTRTRSPAEIIAELNRYQQEQEERKLQKRTNPHGMVTLGINATDVFDADPDMDDELNSYRSSIPSIEISHMSLHQSVEVPLTKKNTAIIAGTLANRNGNGNGAFTAVWRRLTSDNGWAELALSCGDNIGTSLRGFKKINRRCYCTANANISYLSNRGRKAIAFTGFQTMIACQLDSHLEGRLVWNVGRPSAMRTIIKYDKESYMLLFTAQAIPLTRISNVTVSSIRKSTFIYLLSLHYRVGTMGAVVEYGCETKVSQFSTLGATMAVGTSVGVSLKIKFIRGQQEFFFPIHLSESIVPEAIVYGTFLPLAIYFVAKKLIIDPYLKCQEEESQGKEKEEAAEKMAAKKEEAAATVELLKESVERSIESEERKRGLVILKALYGKLISDDEGELLDGQCIDVITPVQALVRDSQLILSDTKTKCDIPGFYDPCPGETKTLYIRYKFRNKLHQVTLADNDAIRLPLQSKYTYYHGYKSKYTYDHGYRESTLIIMATETSFKGRRDLNEE</sequence>
<dbReference type="PANTHER" id="PTHR44157">
    <property type="entry name" value="DNAJ HOMOLOG SUBFAMILY C MEMBER 11"/>
    <property type="match status" value="1"/>
</dbReference>
<dbReference type="InterPro" id="IPR024586">
    <property type="entry name" value="DnaJ-like_C11_C"/>
</dbReference>
<comment type="caution">
    <text evidence="6">The sequence shown here is derived from an EMBL/GenBank/DDBJ whole genome shotgun (WGS) entry which is preliminary data.</text>
</comment>
<dbReference type="OrthoDB" id="18010at2759"/>
<evidence type="ECO:0000256" key="1">
    <source>
        <dbReference type="ARBA" id="ARBA00004370"/>
    </source>
</evidence>
<dbReference type="Proteomes" id="UP000242188">
    <property type="component" value="Unassembled WGS sequence"/>
</dbReference>
<dbReference type="PROSITE" id="PS50076">
    <property type="entry name" value="DNAJ_2"/>
    <property type="match status" value="1"/>
</dbReference>
<dbReference type="InterPro" id="IPR001623">
    <property type="entry name" value="DnaJ_domain"/>
</dbReference>
<dbReference type="PROSITE" id="PS00636">
    <property type="entry name" value="DNAJ_1"/>
    <property type="match status" value="1"/>
</dbReference>
<dbReference type="Pfam" id="PF00226">
    <property type="entry name" value="DnaJ"/>
    <property type="match status" value="1"/>
</dbReference>
<dbReference type="STRING" id="6573.A0A210PX79"/>
<feature type="domain" description="J" evidence="5">
    <location>
        <begin position="14"/>
        <end position="82"/>
    </location>
</feature>
<dbReference type="AlphaFoldDB" id="A0A210PX79"/>
<feature type="coiled-coil region" evidence="4">
    <location>
        <begin position="419"/>
        <end position="464"/>
    </location>
</feature>
<dbReference type="InterPro" id="IPR055225">
    <property type="entry name" value="DNAJC11-like_beta-barrel"/>
</dbReference>
<dbReference type="SMART" id="SM00271">
    <property type="entry name" value="DnaJ"/>
    <property type="match status" value="1"/>
</dbReference>
<gene>
    <name evidence="6" type="ORF">KP79_PYT21050</name>
</gene>
<protein>
    <submittedName>
        <fullName evidence="6">DnaJ-like subfamily C member 11</fullName>
    </submittedName>
</protein>
<keyword evidence="7" id="KW-1185">Reference proteome</keyword>
<accession>A0A210PX79</accession>
<dbReference type="PANTHER" id="PTHR44157:SF1">
    <property type="entry name" value="DNAJ HOMOLOG SUBFAMILY C MEMBER 11"/>
    <property type="match status" value="1"/>
</dbReference>
<dbReference type="InterPro" id="IPR052243">
    <property type="entry name" value="Mito_inner_membrane_organizer"/>
</dbReference>
<name>A0A210PX79_MIZYE</name>
<dbReference type="Gene3D" id="1.10.287.110">
    <property type="entry name" value="DnaJ domain"/>
    <property type="match status" value="1"/>
</dbReference>
<comment type="subcellular location">
    <subcellularLocation>
        <location evidence="1">Membrane</location>
    </subcellularLocation>
</comment>
<dbReference type="Pfam" id="PF11875">
    <property type="entry name" value="DnaJ-like_C11_C"/>
    <property type="match status" value="1"/>
</dbReference>
<evidence type="ECO:0000259" key="5">
    <source>
        <dbReference type="PROSITE" id="PS50076"/>
    </source>
</evidence>
<dbReference type="EMBL" id="NEDP02005424">
    <property type="protein sequence ID" value="OWF41062.1"/>
    <property type="molecule type" value="Genomic_DNA"/>
</dbReference>
<evidence type="ECO:0000313" key="7">
    <source>
        <dbReference type="Proteomes" id="UP000242188"/>
    </source>
</evidence>
<evidence type="ECO:0000256" key="2">
    <source>
        <dbReference type="ARBA" id="ARBA00023136"/>
    </source>
</evidence>
<dbReference type="GO" id="GO:0016020">
    <property type="term" value="C:membrane"/>
    <property type="evidence" value="ECO:0007669"/>
    <property type="project" value="UniProtKB-SubCell"/>
</dbReference>
<keyword evidence="3" id="KW-0143">Chaperone</keyword>
<dbReference type="SUPFAM" id="SSF46565">
    <property type="entry name" value="Chaperone J-domain"/>
    <property type="match status" value="1"/>
</dbReference>
<organism evidence="6 7">
    <name type="scientific">Mizuhopecten yessoensis</name>
    <name type="common">Japanese scallop</name>
    <name type="synonym">Patinopecten yessoensis</name>
    <dbReference type="NCBI Taxonomy" id="6573"/>
    <lineage>
        <taxon>Eukaryota</taxon>
        <taxon>Metazoa</taxon>
        <taxon>Spiralia</taxon>
        <taxon>Lophotrochozoa</taxon>
        <taxon>Mollusca</taxon>
        <taxon>Bivalvia</taxon>
        <taxon>Autobranchia</taxon>
        <taxon>Pteriomorphia</taxon>
        <taxon>Pectinida</taxon>
        <taxon>Pectinoidea</taxon>
        <taxon>Pectinidae</taxon>
        <taxon>Mizuhopecten</taxon>
    </lineage>
</organism>
<keyword evidence="2" id="KW-0472">Membrane</keyword>
<dbReference type="InterPro" id="IPR036869">
    <property type="entry name" value="J_dom_sf"/>
</dbReference>
<dbReference type="InterPro" id="IPR018253">
    <property type="entry name" value="DnaJ_domain_CS"/>
</dbReference>
<evidence type="ECO:0000313" key="6">
    <source>
        <dbReference type="EMBL" id="OWF41062.1"/>
    </source>
</evidence>
<dbReference type="Pfam" id="PF22774">
    <property type="entry name" value="DNAJC11_beta-barrel"/>
    <property type="match status" value="1"/>
</dbReference>
<reference evidence="6 7" key="1">
    <citation type="journal article" date="2017" name="Nat. Ecol. Evol.">
        <title>Scallop genome provides insights into evolution of bilaterian karyotype and development.</title>
        <authorList>
            <person name="Wang S."/>
            <person name="Zhang J."/>
            <person name="Jiao W."/>
            <person name="Li J."/>
            <person name="Xun X."/>
            <person name="Sun Y."/>
            <person name="Guo X."/>
            <person name="Huan P."/>
            <person name="Dong B."/>
            <person name="Zhang L."/>
            <person name="Hu X."/>
            <person name="Sun X."/>
            <person name="Wang J."/>
            <person name="Zhao C."/>
            <person name="Wang Y."/>
            <person name="Wang D."/>
            <person name="Huang X."/>
            <person name="Wang R."/>
            <person name="Lv J."/>
            <person name="Li Y."/>
            <person name="Zhang Z."/>
            <person name="Liu B."/>
            <person name="Lu W."/>
            <person name="Hui Y."/>
            <person name="Liang J."/>
            <person name="Zhou Z."/>
            <person name="Hou R."/>
            <person name="Li X."/>
            <person name="Liu Y."/>
            <person name="Li H."/>
            <person name="Ning X."/>
            <person name="Lin Y."/>
            <person name="Zhao L."/>
            <person name="Xing Q."/>
            <person name="Dou J."/>
            <person name="Li Y."/>
            <person name="Mao J."/>
            <person name="Guo H."/>
            <person name="Dou H."/>
            <person name="Li T."/>
            <person name="Mu C."/>
            <person name="Jiang W."/>
            <person name="Fu Q."/>
            <person name="Fu X."/>
            <person name="Miao Y."/>
            <person name="Liu J."/>
            <person name="Yu Q."/>
            <person name="Li R."/>
            <person name="Liao H."/>
            <person name="Li X."/>
            <person name="Kong Y."/>
            <person name="Jiang Z."/>
            <person name="Chourrout D."/>
            <person name="Li R."/>
            <person name="Bao Z."/>
        </authorList>
    </citation>
    <scope>NUCLEOTIDE SEQUENCE [LARGE SCALE GENOMIC DNA]</scope>
    <source>
        <strain evidence="6 7">PY_sf001</strain>
    </source>
</reference>
<proteinExistence type="predicted"/>
<dbReference type="PRINTS" id="PR00625">
    <property type="entry name" value="JDOMAIN"/>
</dbReference>
<dbReference type="GO" id="GO:0042407">
    <property type="term" value="P:cristae formation"/>
    <property type="evidence" value="ECO:0007669"/>
    <property type="project" value="TreeGrafter"/>
</dbReference>
<evidence type="ECO:0000256" key="3">
    <source>
        <dbReference type="ARBA" id="ARBA00023186"/>
    </source>
</evidence>
<dbReference type="GO" id="GO:0005739">
    <property type="term" value="C:mitochondrion"/>
    <property type="evidence" value="ECO:0007669"/>
    <property type="project" value="GOC"/>
</dbReference>
<dbReference type="CDD" id="cd06257">
    <property type="entry name" value="DnaJ"/>
    <property type="match status" value="1"/>
</dbReference>
<evidence type="ECO:0000256" key="4">
    <source>
        <dbReference type="SAM" id="Coils"/>
    </source>
</evidence>
<keyword evidence="4" id="KW-0175">Coiled coil</keyword>